<dbReference type="InterPro" id="IPR051217">
    <property type="entry name" value="Insect_Cuticle_Struc_Prot"/>
</dbReference>
<dbReference type="Pfam" id="PF16058">
    <property type="entry name" value="Mucin-like"/>
    <property type="match status" value="2"/>
</dbReference>
<keyword evidence="1 2" id="KW-0193">Cuticle</keyword>
<keyword evidence="7" id="KW-1185">Reference proteome</keyword>
<evidence type="ECO:0000256" key="4">
    <source>
        <dbReference type="SAM" id="SignalP"/>
    </source>
</evidence>
<feature type="signal peptide" evidence="4">
    <location>
        <begin position="1"/>
        <end position="20"/>
    </location>
</feature>
<feature type="region of interest" description="Disordered" evidence="3">
    <location>
        <begin position="274"/>
        <end position="294"/>
    </location>
</feature>
<feature type="compositionally biased region" description="Polar residues" evidence="3">
    <location>
        <begin position="1006"/>
        <end position="1021"/>
    </location>
</feature>
<feature type="compositionally biased region" description="Polar residues" evidence="3">
    <location>
        <begin position="621"/>
        <end position="633"/>
    </location>
</feature>
<dbReference type="GO" id="GO:0042302">
    <property type="term" value="F:structural constituent of cuticle"/>
    <property type="evidence" value="ECO:0007669"/>
    <property type="project" value="UniProtKB-UniRule"/>
</dbReference>
<comment type="caution">
    <text evidence="6">The sequence shown here is derived from an EMBL/GenBank/DDBJ whole genome shotgun (WGS) entry which is preliminary data.</text>
</comment>
<dbReference type="InterPro" id="IPR032059">
    <property type="entry name" value="Mucin-like"/>
</dbReference>
<dbReference type="GO" id="GO:0005615">
    <property type="term" value="C:extracellular space"/>
    <property type="evidence" value="ECO:0007669"/>
    <property type="project" value="TreeGrafter"/>
</dbReference>
<feature type="compositionally biased region" description="Low complexity" evidence="3">
    <location>
        <begin position="184"/>
        <end position="201"/>
    </location>
</feature>
<feature type="compositionally biased region" description="Pro residues" evidence="3">
    <location>
        <begin position="1427"/>
        <end position="1437"/>
    </location>
</feature>
<feature type="region of interest" description="Disordered" evidence="3">
    <location>
        <begin position="1664"/>
        <end position="1706"/>
    </location>
</feature>
<dbReference type="Proteomes" id="UP000318571">
    <property type="component" value="Chromosome 5"/>
</dbReference>
<feature type="compositionally biased region" description="Polar residues" evidence="3">
    <location>
        <begin position="173"/>
        <end position="183"/>
    </location>
</feature>
<dbReference type="Pfam" id="PF00379">
    <property type="entry name" value="Chitin_bind_4"/>
    <property type="match status" value="1"/>
</dbReference>
<dbReference type="PROSITE" id="PS51155">
    <property type="entry name" value="CHIT_BIND_RR_2"/>
    <property type="match status" value="1"/>
</dbReference>
<dbReference type="InterPro" id="IPR000618">
    <property type="entry name" value="Insect_cuticle"/>
</dbReference>
<feature type="region of interest" description="Disordered" evidence="3">
    <location>
        <begin position="509"/>
        <end position="528"/>
    </location>
</feature>
<sequence>MSSLRVALIVCCWMVSLVHSGFNPPDAGVASPFQGLGDLSQEFNEELEPSSDLETSASEQIHSVKELFRRRRKPITSKNDTAVNILLDKIKRTKKRHKFDPETLADVLLKRQRAVHKSRKNLFKPKPPGIAYLPKKGILFKKKEQVQKVLNETTTKSPDASFPYTFSSFPDVNVSSSTPNPIQETPSKSVEVSTSSSPSDVVDLTTEASNLSISTQSDLDFEPSPTMGAVDTFQPSTLDTITKSIAPVTPTLTIVTPTSVEPIEELAIEDLEVQPSNQNRVQGPSTTYVAPPLDGDNFTTQIPIESSSEDTTLALDVENEVSLEDPDTTEQVPIESPPVEPSSSSTYPTEEVPVSNDAEYFDLEKVITDSGGKLQETPKIRRKVSDAPPPVIQGQFLSFPPDHGYNDYKDPEEPSPEEEDPFLATQGYIDLQKIPEQSDLEQSTAPSLKTPEEVISTATININDPIKVPTTPGDIWGSSLDDQIIKAIEEVLHIDVPVDSKQLYRDSSPRFTRTNYGSNQIRGQDRNDNNLEKHAYGFEYSVFDENSGLTHSRQESGDENGVVTGSYEVLEPDCTIRRVTYRADEVHGFDVLNIERIPCNEQQRKNLEQTGSGQKFKKTTKNGNGQRIQSFQATYGGPPTKSRRKTVRKRPRKNRNQGFPSPSRRPQSRLPNSVDNGIKHNQLFDNGDPNSNQQSLKQYGVSTDFGKAFQGRNENPIAPNSAYGVILPNESTRGLGQFSQVQSNDPSNSIKGGSRKNTVQSSYQSHNGDSYETPGNGFGTPQGQPPLHGYEVNSAQSQPTFGIQSSKGHDVQGEAPSQGYGILQEHSHPQQPLAGYGVSNDANDQPFLDNQHVVEGSINNHEDLENPHHQSAQNHQHFQQNGLGLDANQSPREEIASSYGVSHEGPISTNNKEPHHFQENVISTTPATSFGVPRGESAHGENSHKPVSDYDIPQEEPVSGYGVPQDGPIPGYDIPQEEPVSGYGVPQEEPVSGYGIPQEEPVSGYDTPQNKPTSGFGSPQELTPAGYDVPQEEPVSSYGVPQDGPIPGYGVPQEEPVSGYGIPQEEPVSGYGIPKEEPVSGFDIPQEKPISGYGHPQERPVSGNGIPQQEPVISYGVPQQELVSGYGIPQQEPVSSYGVPKQEPVSSYDIPQENPTQNTGFHQNKPNTTPNDQNNPRSQLTPNHGGSKGNIGPNQPHAHQEPVSSYGILKQDSISNHGAIQQPEQSYGVPLDTPIELPSTNYGVPQGVPLNTQFGVFMDDQRQSHSGSSYEPDDNDDDVPPPTAYGVPSGQIIDSQETPLFSHASTGFFQSVEDSVTPPPVSFGISNETPLDTYSPSDVDPQLDYDDIGNIPLYSFPSSNNGNSLGSFQPFDLGQANIGSAQSLPQPNPTYSTESVPHEFQHPVTLSPTQINSNSFGGFPSTSLPSYEPPQRPPRPVKPSQKPRPQSFVPDSRPPAPRVETSGDSYDPFAFQQGLKDSKAKRKIKPENLGAEDQSLEPSNEAPVRVSPDQDFGRIPKSLPSNIERRNMLMNIILRPGGGDKSKALPRPRVDVRSEGPNVIIVSMTFPEEDDIKGLRAFTPTSRADLEQLVNIDQIIPVQTETIRELSHDGELQDLNVVADFDYNSNTDGGRRIKKEILPVLREPPGFKPPKMEVVVSNSDSVKYVKSRPAGPQPVVIPPPPPPNPPRRKRRPRFHNKPKKWSFFPF</sequence>
<evidence type="ECO:0000256" key="2">
    <source>
        <dbReference type="PROSITE-ProRule" id="PRU00497"/>
    </source>
</evidence>
<feature type="compositionally biased region" description="Basic and acidic residues" evidence="3">
    <location>
        <begin position="936"/>
        <end position="948"/>
    </location>
</feature>
<feature type="compositionally biased region" description="Low complexity" evidence="3">
    <location>
        <begin position="660"/>
        <end position="669"/>
    </location>
</feature>
<feature type="domain" description="Mucin-like" evidence="5">
    <location>
        <begin position="938"/>
        <end position="1021"/>
    </location>
</feature>
<dbReference type="EMBL" id="VCGU01000004">
    <property type="protein sequence ID" value="TRY76401.1"/>
    <property type="molecule type" value="Genomic_DNA"/>
</dbReference>
<feature type="compositionally biased region" description="Polar residues" evidence="3">
    <location>
        <begin position="274"/>
        <end position="288"/>
    </location>
</feature>
<feature type="compositionally biased region" description="Polar residues" evidence="3">
    <location>
        <begin position="1356"/>
        <end position="1367"/>
    </location>
</feature>
<evidence type="ECO:0000256" key="3">
    <source>
        <dbReference type="SAM" id="MobiDB-lite"/>
    </source>
</evidence>
<feature type="compositionally biased region" description="Basic residues" evidence="3">
    <location>
        <begin position="641"/>
        <end position="655"/>
    </location>
</feature>
<reference evidence="6 7" key="1">
    <citation type="journal article" date="2018" name="Nat. Ecol. Evol.">
        <title>Genomic signatures of mitonuclear coevolution across populations of Tigriopus californicus.</title>
        <authorList>
            <person name="Barreto F.S."/>
            <person name="Watson E.T."/>
            <person name="Lima T.G."/>
            <person name="Willett C.S."/>
            <person name="Edmands S."/>
            <person name="Li W."/>
            <person name="Burton R.S."/>
        </authorList>
    </citation>
    <scope>NUCLEOTIDE SEQUENCE [LARGE SCALE GENOMIC DNA]</scope>
    <source>
        <strain evidence="6 7">San Diego</strain>
    </source>
</reference>
<keyword evidence="4" id="KW-0732">Signal</keyword>
<feature type="compositionally biased region" description="Polar residues" evidence="3">
    <location>
        <begin position="1404"/>
        <end position="1424"/>
    </location>
</feature>
<feature type="compositionally biased region" description="Polar residues" evidence="3">
    <location>
        <begin position="1212"/>
        <end position="1225"/>
    </location>
</feature>
<dbReference type="GO" id="GO:0031012">
    <property type="term" value="C:extracellular matrix"/>
    <property type="evidence" value="ECO:0007669"/>
    <property type="project" value="TreeGrafter"/>
</dbReference>
<feature type="region of interest" description="Disordered" evidence="3">
    <location>
        <begin position="605"/>
        <end position="696"/>
    </location>
</feature>
<protein>
    <recommendedName>
        <fullName evidence="5">Mucin-like domain-containing protein</fullName>
    </recommendedName>
</protein>
<dbReference type="PANTHER" id="PTHR12236">
    <property type="entry name" value="STRUCTURAL CONTITUENT OF CUTICLE"/>
    <property type="match status" value="1"/>
</dbReference>
<feature type="compositionally biased region" description="Polar residues" evidence="3">
    <location>
        <begin position="1153"/>
        <end position="1184"/>
    </location>
</feature>
<feature type="compositionally biased region" description="Polar residues" evidence="3">
    <location>
        <begin position="736"/>
        <end position="770"/>
    </location>
</feature>
<dbReference type="PANTHER" id="PTHR12236:SF86">
    <property type="entry name" value="CCP84AC-RELATED"/>
    <property type="match status" value="1"/>
</dbReference>
<dbReference type="OMA" id="AMPLQNV"/>
<organism evidence="6 7">
    <name type="scientific">Tigriopus californicus</name>
    <name type="common">Marine copepod</name>
    <dbReference type="NCBI Taxonomy" id="6832"/>
    <lineage>
        <taxon>Eukaryota</taxon>
        <taxon>Metazoa</taxon>
        <taxon>Ecdysozoa</taxon>
        <taxon>Arthropoda</taxon>
        <taxon>Crustacea</taxon>
        <taxon>Multicrustacea</taxon>
        <taxon>Hexanauplia</taxon>
        <taxon>Copepoda</taxon>
        <taxon>Harpacticoida</taxon>
        <taxon>Harpacticidae</taxon>
        <taxon>Tigriopus</taxon>
    </lineage>
</organism>
<feature type="compositionally biased region" description="Pro residues" evidence="3">
    <location>
        <begin position="1671"/>
        <end position="1685"/>
    </location>
</feature>
<evidence type="ECO:0000313" key="7">
    <source>
        <dbReference type="Proteomes" id="UP000318571"/>
    </source>
</evidence>
<feature type="region of interest" description="Disordered" evidence="3">
    <location>
        <begin position="173"/>
        <end position="201"/>
    </location>
</feature>
<accession>A0A553PFE7</accession>
<feature type="region of interest" description="Disordered" evidence="3">
    <location>
        <begin position="322"/>
        <end position="351"/>
    </location>
</feature>
<gene>
    <name evidence="6" type="ORF">TCAL_05339</name>
</gene>
<feature type="region of interest" description="Disordered" evidence="3">
    <location>
        <begin position="736"/>
        <end position="793"/>
    </location>
</feature>
<feature type="region of interest" description="Disordered" evidence="3">
    <location>
        <begin position="1311"/>
        <end position="1519"/>
    </location>
</feature>
<feature type="region of interest" description="Disordered" evidence="3">
    <location>
        <begin position="384"/>
        <end position="420"/>
    </location>
</feature>
<evidence type="ECO:0000256" key="1">
    <source>
        <dbReference type="ARBA" id="ARBA00022460"/>
    </source>
</evidence>
<dbReference type="STRING" id="6832.A0A553PFE7"/>
<proteinExistence type="predicted"/>
<feature type="compositionally biased region" description="Low complexity" evidence="3">
    <location>
        <begin position="341"/>
        <end position="351"/>
    </location>
</feature>
<feature type="compositionally biased region" description="Basic residues" evidence="3">
    <location>
        <begin position="1686"/>
        <end position="1700"/>
    </location>
</feature>
<feature type="domain" description="Mucin-like" evidence="5">
    <location>
        <begin position="1029"/>
        <end position="1111"/>
    </location>
</feature>
<feature type="compositionally biased region" description="Polar residues" evidence="3">
    <location>
        <begin position="509"/>
        <end position="522"/>
    </location>
</feature>
<feature type="compositionally biased region" description="Polar residues" evidence="3">
    <location>
        <begin position="1377"/>
        <end position="1395"/>
    </location>
</feature>
<feature type="compositionally biased region" description="Low complexity" evidence="3">
    <location>
        <begin position="1438"/>
        <end position="1447"/>
    </location>
</feature>
<name>A0A553PFE7_TIGCA</name>
<evidence type="ECO:0000259" key="5">
    <source>
        <dbReference type="Pfam" id="PF16058"/>
    </source>
</evidence>
<feature type="compositionally biased region" description="Polar residues" evidence="3">
    <location>
        <begin position="1324"/>
        <end position="1336"/>
    </location>
</feature>
<feature type="chain" id="PRO_5021744404" description="Mucin-like domain-containing protein" evidence="4">
    <location>
        <begin position="21"/>
        <end position="1706"/>
    </location>
</feature>
<feature type="compositionally biased region" description="Polar residues" evidence="3">
    <location>
        <begin position="1238"/>
        <end position="1254"/>
    </location>
</feature>
<feature type="region of interest" description="Disordered" evidence="3">
    <location>
        <begin position="893"/>
        <end position="914"/>
    </location>
</feature>
<evidence type="ECO:0000313" key="6">
    <source>
        <dbReference type="EMBL" id="TRY76401.1"/>
    </source>
</evidence>
<feature type="region of interest" description="Disordered" evidence="3">
    <location>
        <begin position="926"/>
        <end position="1291"/>
    </location>
</feature>